<gene>
    <name evidence="1" type="ORF">HAX54_047954</name>
</gene>
<name>A0ABS8Y9S6_DATST</name>
<reference evidence="1 2" key="1">
    <citation type="journal article" date="2021" name="BMC Genomics">
        <title>Datura genome reveals duplications of psychoactive alkaloid biosynthetic genes and high mutation rate following tissue culture.</title>
        <authorList>
            <person name="Rajewski A."/>
            <person name="Carter-House D."/>
            <person name="Stajich J."/>
            <person name="Litt A."/>
        </authorList>
    </citation>
    <scope>NUCLEOTIDE SEQUENCE [LARGE SCALE GENOMIC DNA]</scope>
    <source>
        <strain evidence="1">AR-01</strain>
    </source>
</reference>
<protein>
    <submittedName>
        <fullName evidence="1">Uncharacterized protein</fullName>
    </submittedName>
</protein>
<comment type="caution">
    <text evidence="1">The sequence shown here is derived from an EMBL/GenBank/DDBJ whole genome shotgun (WGS) entry which is preliminary data.</text>
</comment>
<dbReference type="EMBL" id="JACEIK010078598">
    <property type="protein sequence ID" value="MCE5167318.1"/>
    <property type="molecule type" value="Genomic_DNA"/>
</dbReference>
<proteinExistence type="predicted"/>
<evidence type="ECO:0000313" key="1">
    <source>
        <dbReference type="EMBL" id="MCE5167318.1"/>
    </source>
</evidence>
<keyword evidence="2" id="KW-1185">Reference proteome</keyword>
<dbReference type="Proteomes" id="UP000823775">
    <property type="component" value="Unassembled WGS sequence"/>
</dbReference>
<sequence length="100" mass="11691">FWSNGKRRLFGGLPVEREDEEETERGGDRVVVFAGWRREVIFRWIWPEKTKMVWRLVLVFRPTVTGIIGGNDGACMQLWRWHGWYLVGVNGGIERGRESG</sequence>
<accession>A0ABS8Y9S6</accession>
<feature type="non-terminal residue" evidence="1">
    <location>
        <position position="1"/>
    </location>
</feature>
<evidence type="ECO:0000313" key="2">
    <source>
        <dbReference type="Proteomes" id="UP000823775"/>
    </source>
</evidence>
<organism evidence="1 2">
    <name type="scientific">Datura stramonium</name>
    <name type="common">Jimsonweed</name>
    <name type="synonym">Common thornapple</name>
    <dbReference type="NCBI Taxonomy" id="4076"/>
    <lineage>
        <taxon>Eukaryota</taxon>
        <taxon>Viridiplantae</taxon>
        <taxon>Streptophyta</taxon>
        <taxon>Embryophyta</taxon>
        <taxon>Tracheophyta</taxon>
        <taxon>Spermatophyta</taxon>
        <taxon>Magnoliopsida</taxon>
        <taxon>eudicotyledons</taxon>
        <taxon>Gunneridae</taxon>
        <taxon>Pentapetalae</taxon>
        <taxon>asterids</taxon>
        <taxon>lamiids</taxon>
        <taxon>Solanales</taxon>
        <taxon>Solanaceae</taxon>
        <taxon>Solanoideae</taxon>
        <taxon>Datureae</taxon>
        <taxon>Datura</taxon>
    </lineage>
</organism>
<feature type="non-terminal residue" evidence="1">
    <location>
        <position position="100"/>
    </location>
</feature>